<accession>A0ACC0JRW1</accession>
<comment type="caution">
    <text evidence="1">The sequence shown here is derived from an EMBL/GenBank/DDBJ whole genome shotgun (WGS) entry which is preliminary data.</text>
</comment>
<dbReference type="Proteomes" id="UP001064048">
    <property type="component" value="Chromosome 26"/>
</dbReference>
<protein>
    <submittedName>
        <fullName evidence="1">Uncharacterized protein</fullName>
    </submittedName>
</protein>
<evidence type="ECO:0000313" key="2">
    <source>
        <dbReference type="Proteomes" id="UP001064048"/>
    </source>
</evidence>
<evidence type="ECO:0000313" key="1">
    <source>
        <dbReference type="EMBL" id="KAI8426893.1"/>
    </source>
</evidence>
<reference evidence="1 2" key="1">
    <citation type="journal article" date="2022" name="Genome Biol. Evol.">
        <title>The Spruce Budworm Genome: Reconstructing the Evolutionary History of Antifreeze Proteins.</title>
        <authorList>
            <person name="Beliveau C."/>
            <person name="Gagne P."/>
            <person name="Picq S."/>
            <person name="Vernygora O."/>
            <person name="Keeling C.I."/>
            <person name="Pinkney K."/>
            <person name="Doucet D."/>
            <person name="Wen F."/>
            <person name="Johnston J.S."/>
            <person name="Maaroufi H."/>
            <person name="Boyle B."/>
            <person name="Laroche J."/>
            <person name="Dewar K."/>
            <person name="Juretic N."/>
            <person name="Blackburn G."/>
            <person name="Nisole A."/>
            <person name="Brunet B."/>
            <person name="Brandao M."/>
            <person name="Lumley L."/>
            <person name="Duan J."/>
            <person name="Quan G."/>
            <person name="Lucarotti C.J."/>
            <person name="Roe A.D."/>
            <person name="Sperling F.A.H."/>
            <person name="Levesque R.C."/>
            <person name="Cusson M."/>
        </authorList>
    </citation>
    <scope>NUCLEOTIDE SEQUENCE [LARGE SCALE GENOMIC DNA]</scope>
    <source>
        <strain evidence="1">Glfc:IPQL:Cfum</strain>
    </source>
</reference>
<keyword evidence="2" id="KW-1185">Reference proteome</keyword>
<proteinExistence type="predicted"/>
<gene>
    <name evidence="1" type="ORF">MSG28_014569</name>
</gene>
<organism evidence="1 2">
    <name type="scientific">Choristoneura fumiferana</name>
    <name type="common">Spruce budworm moth</name>
    <name type="synonym">Archips fumiferana</name>
    <dbReference type="NCBI Taxonomy" id="7141"/>
    <lineage>
        <taxon>Eukaryota</taxon>
        <taxon>Metazoa</taxon>
        <taxon>Ecdysozoa</taxon>
        <taxon>Arthropoda</taxon>
        <taxon>Hexapoda</taxon>
        <taxon>Insecta</taxon>
        <taxon>Pterygota</taxon>
        <taxon>Neoptera</taxon>
        <taxon>Endopterygota</taxon>
        <taxon>Lepidoptera</taxon>
        <taxon>Glossata</taxon>
        <taxon>Ditrysia</taxon>
        <taxon>Tortricoidea</taxon>
        <taxon>Tortricidae</taxon>
        <taxon>Tortricinae</taxon>
        <taxon>Choristoneura</taxon>
    </lineage>
</organism>
<name>A0ACC0JRW1_CHOFU</name>
<sequence length="634" mass="71677">MSSNLDDNCLVCLKAGRNLNIFTSYNVCNINEKEEFYVDVIKNCYNIEIAPDSGLRALCEECSMKLKSAYDFRHEILQAKERLISAQATVTNKQYSEIEYLEDMPFDTNYDIDTVLNSETGQMPYTLDEIYDGKEINENDEPSFLLQLDNDAVVDKVLFNNSNDNVSEIMRTNDMHIDNAGSDLDLLPNESYLLDKPVENYSIDILSDILVDNDLEPGEIRVIDKIDKHYIVDAHHDIIVDKKKVIIKSKGKINAKDNNLVKMLNLEAGPVGIVGKIPEGITRLVDVPIDEKDEASKGNIDQKSVTRNTKDKDEIVLNQAETIDKSNTKDLIKNKKKVIKRVVKVKRDEISLLAQICTKLQNPDENTVNTAKEVNDPKVNDAKTKDESMNLMDTDVGDTSASKEAKSKKRSKKNAGKKEASVKENDSGNVEKVKAKKPKKEKKPKPPSQPFTLQPDQTVCDLCSARFETPHALSNHMNWHYPQFACGECGQAHATRNRLRQHMRIHEEGPFVCKVCDKEFSNSNTRNAHTWRVHSKGDPFKCRHCSLRFPTFLQRLRHVQSAHGETPEYVCQFCQAKFAYAVAPESTHAHSQASFTRALTNLRKTKLRSATPRSPVASRVPCRAARSIRPISIP</sequence>
<dbReference type="EMBL" id="CM046126">
    <property type="protein sequence ID" value="KAI8426893.1"/>
    <property type="molecule type" value="Genomic_DNA"/>
</dbReference>